<feature type="signal peptide" evidence="2">
    <location>
        <begin position="1"/>
        <end position="17"/>
    </location>
</feature>
<feature type="region of interest" description="Disordered" evidence="1">
    <location>
        <begin position="170"/>
        <end position="196"/>
    </location>
</feature>
<organism evidence="3">
    <name type="scientific">Guillardia theta</name>
    <name type="common">Cryptophyte</name>
    <name type="synonym">Cryptomonas phi</name>
    <dbReference type="NCBI Taxonomy" id="55529"/>
    <lineage>
        <taxon>Eukaryota</taxon>
        <taxon>Cryptophyceae</taxon>
        <taxon>Pyrenomonadales</taxon>
        <taxon>Geminigeraceae</taxon>
        <taxon>Guillardia</taxon>
    </lineage>
</organism>
<evidence type="ECO:0000313" key="3">
    <source>
        <dbReference type="EMBL" id="CAE2311102.1"/>
    </source>
</evidence>
<dbReference type="AlphaFoldDB" id="A0A7S4L0D6"/>
<feature type="chain" id="PRO_5031344500" evidence="2">
    <location>
        <begin position="18"/>
        <end position="196"/>
    </location>
</feature>
<sequence>MAAVMAGLALILACSHSWSGSRSSGLLEGGGFLGDLPKGGETGRQTVKEMKALLKDTANKKQLQNKLATKLLGRAAQHVHNAKARAAAAAAAAEIEKILDVPSARDIVEGHSRDHSQTSDVKVKPSHKLKLATWLKTPKDEGKFSYSKKQLERTSSPCATRHDYECNEMDAASQAHGWSDTPDRSVMGASNYDSQY</sequence>
<keyword evidence="2" id="KW-0732">Signal</keyword>
<evidence type="ECO:0000256" key="1">
    <source>
        <dbReference type="SAM" id="MobiDB-lite"/>
    </source>
</evidence>
<accession>A0A7S4L0D6</accession>
<gene>
    <name evidence="3" type="ORF">GTHE00462_LOCUS21432</name>
</gene>
<reference evidence="3" key="1">
    <citation type="submission" date="2021-01" db="EMBL/GenBank/DDBJ databases">
        <authorList>
            <person name="Corre E."/>
            <person name="Pelletier E."/>
            <person name="Niang G."/>
            <person name="Scheremetjew M."/>
            <person name="Finn R."/>
            <person name="Kale V."/>
            <person name="Holt S."/>
            <person name="Cochrane G."/>
            <person name="Meng A."/>
            <person name="Brown T."/>
            <person name="Cohen L."/>
        </authorList>
    </citation>
    <scope>NUCLEOTIDE SEQUENCE</scope>
    <source>
        <strain evidence="3">CCMP 2712</strain>
    </source>
</reference>
<dbReference type="EMBL" id="HBKN01027727">
    <property type="protein sequence ID" value="CAE2311102.1"/>
    <property type="molecule type" value="Transcribed_RNA"/>
</dbReference>
<name>A0A7S4L0D6_GUITH</name>
<protein>
    <submittedName>
        <fullName evidence="3">Uncharacterized protein</fullName>
    </submittedName>
</protein>
<evidence type="ECO:0000256" key="2">
    <source>
        <dbReference type="SAM" id="SignalP"/>
    </source>
</evidence>
<proteinExistence type="predicted"/>